<evidence type="ECO:0000256" key="7">
    <source>
        <dbReference type="ARBA" id="ARBA00023277"/>
    </source>
</evidence>
<dbReference type="AlphaFoldDB" id="A0A076N3V6"/>
<evidence type="ECO:0000256" key="3">
    <source>
        <dbReference type="ARBA" id="ARBA00008989"/>
    </source>
</evidence>
<keyword evidence="5" id="KW-0378">Hydrolase</keyword>
<evidence type="ECO:0000256" key="2">
    <source>
        <dbReference type="ARBA" id="ARBA00004742"/>
    </source>
</evidence>
<dbReference type="UniPathway" id="UPA00138"/>
<dbReference type="PANTHER" id="PTHR30447:SF0">
    <property type="entry name" value="FRUCTOSE-1,6-BISPHOSPHATASE 1 CLASS 2-RELATED"/>
    <property type="match status" value="1"/>
</dbReference>
<dbReference type="OrthoDB" id="9779353at2"/>
<dbReference type="SUPFAM" id="SSF56655">
    <property type="entry name" value="Carbohydrate phosphatase"/>
    <property type="match status" value="1"/>
</dbReference>
<dbReference type="PANTHER" id="PTHR30447">
    <property type="entry name" value="FRUCTOSE-1,6-BISPHOSPHATASE CLASS 2"/>
    <property type="match status" value="1"/>
</dbReference>
<dbReference type="GO" id="GO:0005829">
    <property type="term" value="C:cytosol"/>
    <property type="evidence" value="ECO:0007669"/>
    <property type="project" value="TreeGrafter"/>
</dbReference>
<evidence type="ECO:0000256" key="5">
    <source>
        <dbReference type="ARBA" id="ARBA00022801"/>
    </source>
</evidence>
<dbReference type="Proteomes" id="UP000062973">
    <property type="component" value="Chromosome"/>
</dbReference>
<keyword evidence="6" id="KW-0464">Manganese</keyword>
<dbReference type="GO" id="GO:0030388">
    <property type="term" value="P:fructose 1,6-bisphosphate metabolic process"/>
    <property type="evidence" value="ECO:0007669"/>
    <property type="project" value="TreeGrafter"/>
</dbReference>
<reference evidence="9 10" key="1">
    <citation type="submission" date="2014-07" db="EMBL/GenBank/DDBJ databases">
        <title>Whole Genome Sequence of the Amycolatopsis methanolica 239.</title>
        <authorList>
            <person name="Tang B."/>
        </authorList>
    </citation>
    <scope>NUCLEOTIDE SEQUENCE [LARGE SCALE GENOMIC DNA]</scope>
    <source>
        <strain evidence="9 10">239</strain>
    </source>
</reference>
<dbReference type="STRING" id="1068978.AMETH_4530"/>
<sequence length="325" mass="32750">MSVQPEGEPVAGPGHRLAFELLRATEAGAVAAGRWVGHGVARSGGIAAAEAMREVLAAAPARGTVVVRAGARRGVPVLLAGEDVGHGDGPACDVAVSVADGALSTSRDVPYSLTAVAAAERGALFDPSHVTAMDKLAVGPGCAEVVDLDRPVRDNLRAVAAATGVRVGDLVVGVLSRPRHRELVREIRSAGARVHVLEGGDLAGALAVGLPDSPVDVVIGSGGAAEGVLAAAALACLGGALQVRPRYERRGAGPVLHTSDLVGGTDIVFCATGVTSSGALRGVAQRAGRTTTRSLVLCSSPASVRIVESDHGAADRYDHTRRRSA</sequence>
<dbReference type="PATRIC" id="fig|1068978.7.peg.4862"/>
<organism evidence="9 10">
    <name type="scientific">Amycolatopsis methanolica 239</name>
    <dbReference type="NCBI Taxonomy" id="1068978"/>
    <lineage>
        <taxon>Bacteria</taxon>
        <taxon>Bacillati</taxon>
        <taxon>Actinomycetota</taxon>
        <taxon>Actinomycetes</taxon>
        <taxon>Pseudonocardiales</taxon>
        <taxon>Pseudonocardiaceae</taxon>
        <taxon>Amycolatopsis</taxon>
        <taxon>Amycolatopsis methanolica group</taxon>
    </lineage>
</organism>
<keyword evidence="4" id="KW-0479">Metal-binding</keyword>
<dbReference type="eggNOG" id="COG1494">
    <property type="taxonomic scope" value="Bacteria"/>
</dbReference>
<protein>
    <recommendedName>
        <fullName evidence="8">Fructose-1,6-bisphosphatase</fullName>
    </recommendedName>
</protein>
<dbReference type="InterPro" id="IPR004464">
    <property type="entry name" value="FBPase_class-2/SBPase"/>
</dbReference>
<dbReference type="PIRSF" id="PIRSF004532">
    <property type="entry name" value="GlpX"/>
    <property type="match status" value="1"/>
</dbReference>
<evidence type="ECO:0000256" key="4">
    <source>
        <dbReference type="ARBA" id="ARBA00022723"/>
    </source>
</evidence>
<dbReference type="GO" id="GO:0006071">
    <property type="term" value="P:glycerol metabolic process"/>
    <property type="evidence" value="ECO:0007669"/>
    <property type="project" value="InterPro"/>
</dbReference>
<dbReference type="EMBL" id="CP009110">
    <property type="protein sequence ID" value="AIJ24622.1"/>
    <property type="molecule type" value="Genomic_DNA"/>
</dbReference>
<evidence type="ECO:0000256" key="8">
    <source>
        <dbReference type="PIRNR" id="PIRNR004532"/>
    </source>
</evidence>
<name>A0A076N3V6_AMYME</name>
<dbReference type="Gene3D" id="3.40.190.90">
    <property type="match status" value="1"/>
</dbReference>
<keyword evidence="10" id="KW-1185">Reference proteome</keyword>
<keyword evidence="7 8" id="KW-0119">Carbohydrate metabolism</keyword>
<comment type="similarity">
    <text evidence="3 8">Belongs to the FBPase class 2 family.</text>
</comment>
<proteinExistence type="inferred from homology"/>
<dbReference type="Pfam" id="PF03320">
    <property type="entry name" value="FBPase_glpX"/>
    <property type="match status" value="1"/>
</dbReference>
<dbReference type="RefSeq" id="WP_017983452.1">
    <property type="nucleotide sequence ID" value="NZ_AQUL01000001.1"/>
</dbReference>
<gene>
    <name evidence="9" type="primary">glpX</name>
    <name evidence="9" type="ORF">AMETH_4530</name>
</gene>
<evidence type="ECO:0000256" key="6">
    <source>
        <dbReference type="ARBA" id="ARBA00023211"/>
    </source>
</evidence>
<comment type="pathway">
    <text evidence="2">Carbohydrate biosynthesis; gluconeogenesis.</text>
</comment>
<evidence type="ECO:0000256" key="1">
    <source>
        <dbReference type="ARBA" id="ARBA00001273"/>
    </source>
</evidence>
<dbReference type="GO" id="GO:0046872">
    <property type="term" value="F:metal ion binding"/>
    <property type="evidence" value="ECO:0007669"/>
    <property type="project" value="UniProtKB-KW"/>
</dbReference>
<dbReference type="Gene3D" id="3.30.540.10">
    <property type="entry name" value="Fructose-1,6-Bisphosphatase, subunit A, domain 1"/>
    <property type="match status" value="1"/>
</dbReference>
<dbReference type="KEGG" id="amq:AMETH_4530"/>
<evidence type="ECO:0000313" key="10">
    <source>
        <dbReference type="Proteomes" id="UP000062973"/>
    </source>
</evidence>
<evidence type="ECO:0000313" key="9">
    <source>
        <dbReference type="EMBL" id="AIJ24622.1"/>
    </source>
</evidence>
<dbReference type="GO" id="GO:0042132">
    <property type="term" value="F:fructose 1,6-bisphosphate 1-phosphatase activity"/>
    <property type="evidence" value="ECO:0007669"/>
    <property type="project" value="UniProtKB-EC"/>
</dbReference>
<dbReference type="GO" id="GO:0006094">
    <property type="term" value="P:gluconeogenesis"/>
    <property type="evidence" value="ECO:0007669"/>
    <property type="project" value="UniProtKB-UniPathway"/>
</dbReference>
<accession>A0A076N3V6</accession>
<dbReference type="HOGENOM" id="CLU_054938_0_0_11"/>
<comment type="catalytic activity">
    <reaction evidence="1">
        <text>beta-D-fructose 1,6-bisphosphate + H2O = beta-D-fructose 6-phosphate + phosphate</text>
        <dbReference type="Rhea" id="RHEA:11064"/>
        <dbReference type="ChEBI" id="CHEBI:15377"/>
        <dbReference type="ChEBI" id="CHEBI:32966"/>
        <dbReference type="ChEBI" id="CHEBI:43474"/>
        <dbReference type="ChEBI" id="CHEBI:57634"/>
        <dbReference type="EC" id="3.1.3.11"/>
    </reaction>
</comment>